<accession>A0A0A9GNP2</accession>
<reference evidence="1" key="1">
    <citation type="submission" date="2014-09" db="EMBL/GenBank/DDBJ databases">
        <authorList>
            <person name="Magalhaes I.L.F."/>
            <person name="Oliveira U."/>
            <person name="Santos F.R."/>
            <person name="Vidigal T.H.D.A."/>
            <person name="Brescovit A.D."/>
            <person name="Santos A.J."/>
        </authorList>
    </citation>
    <scope>NUCLEOTIDE SEQUENCE</scope>
    <source>
        <tissue evidence="1">Shoot tissue taken approximately 20 cm above the soil surface</tissue>
    </source>
</reference>
<dbReference type="EMBL" id="GBRH01173760">
    <property type="protein sequence ID" value="JAE24136.1"/>
    <property type="molecule type" value="Transcribed_RNA"/>
</dbReference>
<sequence length="128" mass="14631">MMPPGICTLFSQLLRRIYCKNFMFPIPSGSLDISVDINPKYLRCLSSHRESTNASILKAIMYSIRSIEKLLNESWGLNLILLSNINVLNDFCFCITLQSNSFGLDPFISIDKRRIFTESRSPKSICPF</sequence>
<protein>
    <submittedName>
        <fullName evidence="1">Uncharacterized protein</fullName>
    </submittedName>
</protein>
<reference evidence="1" key="2">
    <citation type="journal article" date="2015" name="Data Brief">
        <title>Shoot transcriptome of the giant reed, Arundo donax.</title>
        <authorList>
            <person name="Barrero R.A."/>
            <person name="Guerrero F.D."/>
            <person name="Moolhuijzen P."/>
            <person name="Goolsby J.A."/>
            <person name="Tidwell J."/>
            <person name="Bellgard S.E."/>
            <person name="Bellgard M.I."/>
        </authorList>
    </citation>
    <scope>NUCLEOTIDE SEQUENCE</scope>
    <source>
        <tissue evidence="1">Shoot tissue taken approximately 20 cm above the soil surface</tissue>
    </source>
</reference>
<proteinExistence type="predicted"/>
<evidence type="ECO:0000313" key="1">
    <source>
        <dbReference type="EMBL" id="JAE24136.1"/>
    </source>
</evidence>
<name>A0A0A9GNP2_ARUDO</name>
<organism evidence="1">
    <name type="scientific">Arundo donax</name>
    <name type="common">Giant reed</name>
    <name type="synonym">Donax arundinaceus</name>
    <dbReference type="NCBI Taxonomy" id="35708"/>
    <lineage>
        <taxon>Eukaryota</taxon>
        <taxon>Viridiplantae</taxon>
        <taxon>Streptophyta</taxon>
        <taxon>Embryophyta</taxon>
        <taxon>Tracheophyta</taxon>
        <taxon>Spermatophyta</taxon>
        <taxon>Magnoliopsida</taxon>
        <taxon>Liliopsida</taxon>
        <taxon>Poales</taxon>
        <taxon>Poaceae</taxon>
        <taxon>PACMAD clade</taxon>
        <taxon>Arundinoideae</taxon>
        <taxon>Arundineae</taxon>
        <taxon>Arundo</taxon>
    </lineage>
</organism>
<dbReference type="AlphaFoldDB" id="A0A0A9GNP2"/>